<sequence length="199" mass="22658">MKIALTEEELKKLTKRELYEIAKKLKIRGRGRMRKAQLLEAVKRELLIAKEMVAPPPPASRIEEAEPPPLQEEREELPLPESYPVSFLGLIPVNPKLLFIYWNAGGRRGTLKLIVEGRDFKELQVEPGQRELFLELEEELPFKRVKAVLITEEEALTSNEVVMPAREVVIGEEAAAELTELITKQKPELQRGGPYGEGR</sequence>
<feature type="domain" description="Rho termination factor-like N-terminal" evidence="2">
    <location>
        <begin position="9"/>
        <end position="51"/>
    </location>
</feature>
<dbReference type="InterPro" id="IPR036269">
    <property type="entry name" value="Rho_N_sf"/>
</dbReference>
<dbReference type="KEGG" id="tam:Theam_0981"/>
<dbReference type="Proteomes" id="UP000006362">
    <property type="component" value="Chromosome"/>
</dbReference>
<evidence type="ECO:0000313" key="4">
    <source>
        <dbReference type="Proteomes" id="UP000006362"/>
    </source>
</evidence>
<dbReference type="InterPro" id="IPR011112">
    <property type="entry name" value="Rho-like_N"/>
</dbReference>
<name>E8T253_THEA1</name>
<evidence type="ECO:0000259" key="2">
    <source>
        <dbReference type="SMART" id="SM00959"/>
    </source>
</evidence>
<feature type="region of interest" description="Disordered" evidence="1">
    <location>
        <begin position="57"/>
        <end position="76"/>
    </location>
</feature>
<gene>
    <name evidence="3" type="ordered locus">Theam_0981</name>
</gene>
<dbReference type="HOGENOM" id="CLU_1371630_0_0_0"/>
<evidence type="ECO:0000313" key="3">
    <source>
        <dbReference type="EMBL" id="ADU96948.1"/>
    </source>
</evidence>
<evidence type="ECO:0000256" key="1">
    <source>
        <dbReference type="SAM" id="MobiDB-lite"/>
    </source>
</evidence>
<protein>
    <submittedName>
        <fullName evidence="3">Rho termination factor domain protein</fullName>
    </submittedName>
</protein>
<dbReference type="eggNOG" id="COG3330">
    <property type="taxonomic scope" value="Bacteria"/>
</dbReference>
<dbReference type="SUPFAM" id="SSF68912">
    <property type="entry name" value="Rho N-terminal domain-like"/>
    <property type="match status" value="1"/>
</dbReference>
<dbReference type="RefSeq" id="WP_013537734.1">
    <property type="nucleotide sequence ID" value="NC_014926.1"/>
</dbReference>
<dbReference type="AlphaFoldDB" id="E8T253"/>
<dbReference type="Pfam" id="PF07498">
    <property type="entry name" value="Rho_N"/>
    <property type="match status" value="1"/>
</dbReference>
<dbReference type="OrthoDB" id="3731224at2"/>
<dbReference type="STRING" id="648996.Theam_0981"/>
<keyword evidence="4" id="KW-1185">Reference proteome</keyword>
<dbReference type="EMBL" id="CP002444">
    <property type="protein sequence ID" value="ADU96948.1"/>
    <property type="molecule type" value="Genomic_DNA"/>
</dbReference>
<reference evidence="3" key="1">
    <citation type="submission" date="2011-01" db="EMBL/GenBank/DDBJ databases">
        <title>Complete sequence of chromosome of Thermovibrio ammonificans HB-1.</title>
        <authorList>
            <consortium name="US DOE Joint Genome Institute"/>
            <person name="Lucas S."/>
            <person name="Copeland A."/>
            <person name="Lapidus A."/>
            <person name="Cheng J.-F."/>
            <person name="Goodwin L."/>
            <person name="Pitluck S."/>
            <person name="Davenport K."/>
            <person name="Detter J.C."/>
            <person name="Han C."/>
            <person name="Tapia R."/>
            <person name="Land M."/>
            <person name="Hauser L."/>
            <person name="Kyrpides N."/>
            <person name="Ivanova N."/>
            <person name="Ovchinnikova G."/>
            <person name="Vetriani C."/>
            <person name="Woyke T."/>
        </authorList>
    </citation>
    <scope>NUCLEOTIDE SEQUENCE [LARGE SCALE GENOMIC DNA]</scope>
    <source>
        <strain evidence="3">HB-1</strain>
    </source>
</reference>
<accession>E8T253</accession>
<proteinExistence type="predicted"/>
<dbReference type="GO" id="GO:0006353">
    <property type="term" value="P:DNA-templated transcription termination"/>
    <property type="evidence" value="ECO:0007669"/>
    <property type="project" value="InterPro"/>
</dbReference>
<organism evidence="3 4">
    <name type="scientific">Thermovibrio ammonificans (strain DSM 15698 / JCM 12110 / HB-1)</name>
    <dbReference type="NCBI Taxonomy" id="648996"/>
    <lineage>
        <taxon>Bacteria</taxon>
        <taxon>Pseudomonadati</taxon>
        <taxon>Aquificota</taxon>
        <taxon>Aquificia</taxon>
        <taxon>Desulfurobacteriales</taxon>
        <taxon>Desulfurobacteriaceae</taxon>
        <taxon>Thermovibrio</taxon>
    </lineage>
</organism>
<dbReference type="SMART" id="SM00959">
    <property type="entry name" value="Rho_N"/>
    <property type="match status" value="1"/>
</dbReference>